<organism evidence="4 5">
    <name type="scientific">Persicobacter psychrovividus</name>
    <dbReference type="NCBI Taxonomy" id="387638"/>
    <lineage>
        <taxon>Bacteria</taxon>
        <taxon>Pseudomonadati</taxon>
        <taxon>Bacteroidota</taxon>
        <taxon>Cytophagia</taxon>
        <taxon>Cytophagales</taxon>
        <taxon>Persicobacteraceae</taxon>
        <taxon>Persicobacter</taxon>
    </lineage>
</organism>
<gene>
    <name evidence="4" type="ORF">PEPS_06410</name>
</gene>
<dbReference type="InterPro" id="IPR050836">
    <property type="entry name" value="SDS22/Internalin_LRR"/>
</dbReference>
<dbReference type="Proteomes" id="UP001354989">
    <property type="component" value="Chromosome"/>
</dbReference>
<feature type="domain" description="Disease resistance R13L4/SHOC-2-like LRR" evidence="3">
    <location>
        <begin position="539"/>
        <end position="771"/>
    </location>
</feature>
<dbReference type="PANTHER" id="PTHR46652:SF3">
    <property type="entry name" value="LEUCINE-RICH REPEAT-CONTAINING PROTEIN 9"/>
    <property type="match status" value="1"/>
</dbReference>
<reference evidence="4 5" key="1">
    <citation type="submission" date="2021-12" db="EMBL/GenBank/DDBJ databases">
        <title>Genome sequencing of bacteria with rrn-lacking chromosome and rrn-plasmid.</title>
        <authorList>
            <person name="Anda M."/>
            <person name="Iwasaki W."/>
        </authorList>
    </citation>
    <scope>NUCLEOTIDE SEQUENCE [LARGE SCALE GENOMIC DNA]</scope>
    <source>
        <strain evidence="4 5">NBRC 101262</strain>
    </source>
</reference>
<keyword evidence="1" id="KW-0433">Leucine-rich repeat</keyword>
<dbReference type="EMBL" id="AP025292">
    <property type="protein sequence ID" value="BDC98360.1"/>
    <property type="molecule type" value="Genomic_DNA"/>
</dbReference>
<evidence type="ECO:0000313" key="4">
    <source>
        <dbReference type="EMBL" id="BDC98360.1"/>
    </source>
</evidence>
<keyword evidence="5" id="KW-1185">Reference proteome</keyword>
<evidence type="ECO:0000256" key="2">
    <source>
        <dbReference type="ARBA" id="ARBA00022737"/>
    </source>
</evidence>
<dbReference type="Gene3D" id="3.80.10.10">
    <property type="entry name" value="Ribonuclease Inhibitor"/>
    <property type="match status" value="3"/>
</dbReference>
<sequence>MQGRNKIWIILILCLGMVGKGFAQQEKLDKYKEDAGRLINYWQVYVNILGDSTEAMDDKERIVSESYLRVIRDSKVQIEDDLDANRLVPYYKDAQAYLKDITFFYRQVQFNYTVESIEPLVNDQGEYSLIVKTQRNLQGILVKDRQAVEDTKTVYFEMTVNQSDETVKIVSVYSTKLNEDEELYKWWFALSPNWKTILGSHTFLADSSKLADLQPFVAPDSSAVAEQVPASATDSLSTQPVDSSAVAITKADYINAIKRAVSTEALDLSDHMELYDFDPLNKLTNLRTLNLSHTFIDTLYMVRNMTQLERLDISYTRVRDLGNLRYLASLKELSAQYSPIENALTLSRLRGIQRLNLAYTPFDSLNILKYNNHLKVLDLSGTANYDLSPLAEVHSLTELHLESDSLVDFQQLAQFKKLEKLELTNTNIADLSVLKPLTQLQVLFIKNTRVADLAPLQELPSLKTVYCDNSGVDINHAQKFMREKAGTLVVADSKMLQQWWQTLPSAWAEVFHAMLPDSLQEPTGEWLHQTVFGVTDLAVNGKDIMDLEPLRMLVNLKKLDISHTGVYRLDPLKDLVSLQELNLSDTKVTSLSALKSLGQLEKIDFSGTPIATITDLKSLHQLKQINGDGTQVGDLKALDSLKQLSKIHFDDTRVEDQDVKEFLQVHPKAMVIYKTKALKQWWSGMSRAWKSAFDKNTGLGLLPTSEQLHELILSDQIDLSNMPDVQRLDALAPFVNLKRLVARNTRLMDISPLAKHPGLTYLDISNNPIENIETVSQLQHLNVLLLENAQVPLFDPIATLPQLKQLNIAGTRIKRIHGVEMLKSLEDFSFYNTKIRGISRLADCPNLKKISCYNSKVRSSDIEKLKAKHATLSVNYY</sequence>
<dbReference type="RefSeq" id="WP_338397628.1">
    <property type="nucleotide sequence ID" value="NZ_AP025292.1"/>
</dbReference>
<dbReference type="Pfam" id="PF23598">
    <property type="entry name" value="LRR_14"/>
    <property type="match status" value="1"/>
</dbReference>
<dbReference type="InterPro" id="IPR001611">
    <property type="entry name" value="Leu-rich_rpt"/>
</dbReference>
<protein>
    <recommendedName>
        <fullName evidence="3">Disease resistance R13L4/SHOC-2-like LRR domain-containing protein</fullName>
    </recommendedName>
</protein>
<accession>A0ABN6L5E6</accession>
<dbReference type="InterPro" id="IPR055414">
    <property type="entry name" value="LRR_R13L4/SHOC2-like"/>
</dbReference>
<dbReference type="InterPro" id="IPR032675">
    <property type="entry name" value="LRR_dom_sf"/>
</dbReference>
<evidence type="ECO:0000313" key="5">
    <source>
        <dbReference type="Proteomes" id="UP001354989"/>
    </source>
</evidence>
<evidence type="ECO:0000256" key="1">
    <source>
        <dbReference type="ARBA" id="ARBA00022614"/>
    </source>
</evidence>
<dbReference type="PROSITE" id="PS51450">
    <property type="entry name" value="LRR"/>
    <property type="match status" value="3"/>
</dbReference>
<keyword evidence="2" id="KW-0677">Repeat</keyword>
<dbReference type="PANTHER" id="PTHR46652">
    <property type="entry name" value="LEUCINE-RICH REPEAT AND IQ DOMAIN-CONTAINING PROTEIN 1-RELATED"/>
    <property type="match status" value="1"/>
</dbReference>
<proteinExistence type="predicted"/>
<evidence type="ECO:0000259" key="3">
    <source>
        <dbReference type="Pfam" id="PF23598"/>
    </source>
</evidence>
<dbReference type="SUPFAM" id="SSF52058">
    <property type="entry name" value="L domain-like"/>
    <property type="match status" value="2"/>
</dbReference>
<name>A0ABN6L5E6_9BACT</name>